<dbReference type="Pfam" id="PF04434">
    <property type="entry name" value="SWIM"/>
    <property type="match status" value="1"/>
</dbReference>
<feature type="domain" description="SWIM-type" evidence="2">
    <location>
        <begin position="60"/>
        <end position="91"/>
    </location>
</feature>
<evidence type="ECO:0000256" key="1">
    <source>
        <dbReference type="PROSITE-ProRule" id="PRU00325"/>
    </source>
</evidence>
<evidence type="ECO:0000259" key="2">
    <source>
        <dbReference type="PROSITE" id="PS50966"/>
    </source>
</evidence>
<gene>
    <name evidence="3" type="ORF">BDK88_2841</name>
</gene>
<dbReference type="PROSITE" id="PS50966">
    <property type="entry name" value="ZF_SWIM"/>
    <property type="match status" value="1"/>
</dbReference>
<organism evidence="3 4">
    <name type="scientific">Natrinema hispanicum</name>
    <dbReference type="NCBI Taxonomy" id="392421"/>
    <lineage>
        <taxon>Archaea</taxon>
        <taxon>Methanobacteriati</taxon>
        <taxon>Methanobacteriota</taxon>
        <taxon>Stenosarchaea group</taxon>
        <taxon>Halobacteria</taxon>
        <taxon>Halobacteriales</taxon>
        <taxon>Natrialbaceae</taxon>
        <taxon>Natrinema</taxon>
    </lineage>
</organism>
<dbReference type="AlphaFoldDB" id="A0A482YBZ8"/>
<keyword evidence="1" id="KW-0863">Zinc-finger</keyword>
<sequence>MIPMTTTRDYAADGRKADELCTDARTIRALEQELTVLGPGINPALDEGEYEVVSESGSTYIVDVFAGSCTCPDHDNGNRCKHLRRTVRETGMMPTSALLLDALDVSDQFNGEHVDGEPKIVPPQDALETTADTGKRAVADGGRGRPADCSCITPSKRDDGRELPCFPCYEAGFRSVNPEVDDQ</sequence>
<dbReference type="EMBL" id="SHMP01000005">
    <property type="protein sequence ID" value="RZV08767.1"/>
    <property type="molecule type" value="Genomic_DNA"/>
</dbReference>
<comment type="caution">
    <text evidence="3">The sequence shown here is derived from an EMBL/GenBank/DDBJ whole genome shotgun (WGS) entry which is preliminary data.</text>
</comment>
<keyword evidence="1" id="KW-0479">Metal-binding</keyword>
<evidence type="ECO:0000313" key="3">
    <source>
        <dbReference type="EMBL" id="RZV08767.1"/>
    </source>
</evidence>
<reference evidence="3 4" key="1">
    <citation type="submission" date="2019-02" db="EMBL/GenBank/DDBJ databases">
        <title>Genomic Encyclopedia of Archaeal and Bacterial Type Strains, Phase II (KMG-II): from individual species to whole genera.</title>
        <authorList>
            <person name="Goeker M."/>
        </authorList>
    </citation>
    <scope>NUCLEOTIDE SEQUENCE [LARGE SCALE GENOMIC DNA]</scope>
    <source>
        <strain evidence="3 4">DSM 18328</strain>
    </source>
</reference>
<protein>
    <submittedName>
        <fullName evidence="3">SWIM zinc finger protein</fullName>
    </submittedName>
</protein>
<name>A0A482YBZ8_9EURY</name>
<keyword evidence="1" id="KW-0862">Zinc</keyword>
<dbReference type="InterPro" id="IPR007527">
    <property type="entry name" value="Znf_SWIM"/>
</dbReference>
<dbReference type="GO" id="GO:0008270">
    <property type="term" value="F:zinc ion binding"/>
    <property type="evidence" value="ECO:0007669"/>
    <property type="project" value="UniProtKB-KW"/>
</dbReference>
<dbReference type="Proteomes" id="UP000291097">
    <property type="component" value="Unassembled WGS sequence"/>
</dbReference>
<evidence type="ECO:0000313" key="4">
    <source>
        <dbReference type="Proteomes" id="UP000291097"/>
    </source>
</evidence>
<accession>A0A482YBZ8</accession>
<proteinExistence type="predicted"/>